<gene>
    <name evidence="2" type="ORF">OSB1V03_LOCUS2394</name>
</gene>
<evidence type="ECO:0000259" key="1">
    <source>
        <dbReference type="PROSITE" id="PS50011"/>
    </source>
</evidence>
<organism evidence="2">
    <name type="scientific">Medioppia subpectinata</name>
    <dbReference type="NCBI Taxonomy" id="1979941"/>
    <lineage>
        <taxon>Eukaryota</taxon>
        <taxon>Metazoa</taxon>
        <taxon>Ecdysozoa</taxon>
        <taxon>Arthropoda</taxon>
        <taxon>Chelicerata</taxon>
        <taxon>Arachnida</taxon>
        <taxon>Acari</taxon>
        <taxon>Acariformes</taxon>
        <taxon>Sarcoptiformes</taxon>
        <taxon>Oribatida</taxon>
        <taxon>Brachypylina</taxon>
        <taxon>Oppioidea</taxon>
        <taxon>Oppiidae</taxon>
        <taxon>Medioppia</taxon>
    </lineage>
</organism>
<dbReference type="Proteomes" id="UP000759131">
    <property type="component" value="Unassembled WGS sequence"/>
</dbReference>
<dbReference type="GO" id="GO:0044773">
    <property type="term" value="P:mitotic DNA damage checkpoint signaling"/>
    <property type="evidence" value="ECO:0007669"/>
    <property type="project" value="TreeGrafter"/>
</dbReference>
<accession>A0A7R9PW02</accession>
<dbReference type="Pfam" id="PF00069">
    <property type="entry name" value="Pkinase"/>
    <property type="match status" value="1"/>
</dbReference>
<protein>
    <recommendedName>
        <fullName evidence="1">Protein kinase domain-containing protein</fullName>
    </recommendedName>
</protein>
<evidence type="ECO:0000313" key="2">
    <source>
        <dbReference type="EMBL" id="CAD7621925.1"/>
    </source>
</evidence>
<dbReference type="PROSITE" id="PS50011">
    <property type="entry name" value="PROTEIN_KINASE_DOM"/>
    <property type="match status" value="1"/>
</dbReference>
<dbReference type="CDD" id="cd00180">
    <property type="entry name" value="PKc"/>
    <property type="match status" value="1"/>
</dbReference>
<name>A0A7R9PW02_9ACAR</name>
<dbReference type="PANTHER" id="PTHR44167">
    <property type="entry name" value="OVARIAN-SPECIFIC SERINE/THREONINE-PROTEIN KINASE LOK-RELATED"/>
    <property type="match status" value="1"/>
</dbReference>
<sequence length="250" mass="28932">MVSYYKESSVLGLGCFDCKYDHTIHNELNKLTNICDKYLVQYYKIWFEDNKYYIPMELCSHSLRTVFDFKSRVFGRRSAEEFLTEFFISCQIFAELLKCVQHLHDLSPAVIHRNLKPENVLIGGKAGNLCLKLCDFGLSQVFKSLSDNRNPEYLSPEETNGGTVDYKTDVYSAAKIGKNIFDIQVTPTLSGMYSSDYKLKNSVTELQKVLISMQSLEPFDRPDCRQVLQEYTYWSINGYCLSSDGYKRFN</sequence>
<dbReference type="InterPro" id="IPR011009">
    <property type="entry name" value="Kinase-like_dom_sf"/>
</dbReference>
<dbReference type="EMBL" id="OC855403">
    <property type="protein sequence ID" value="CAD7621925.1"/>
    <property type="molecule type" value="Genomic_DNA"/>
</dbReference>
<dbReference type="GO" id="GO:0004674">
    <property type="term" value="F:protein serine/threonine kinase activity"/>
    <property type="evidence" value="ECO:0007669"/>
    <property type="project" value="TreeGrafter"/>
</dbReference>
<reference evidence="2" key="1">
    <citation type="submission" date="2020-11" db="EMBL/GenBank/DDBJ databases">
        <authorList>
            <person name="Tran Van P."/>
        </authorList>
    </citation>
    <scope>NUCLEOTIDE SEQUENCE</scope>
</reference>
<dbReference type="Gene3D" id="1.10.510.10">
    <property type="entry name" value="Transferase(Phosphotransferase) domain 1"/>
    <property type="match status" value="1"/>
</dbReference>
<dbReference type="GO" id="GO:0005634">
    <property type="term" value="C:nucleus"/>
    <property type="evidence" value="ECO:0007669"/>
    <property type="project" value="TreeGrafter"/>
</dbReference>
<evidence type="ECO:0000313" key="3">
    <source>
        <dbReference type="Proteomes" id="UP000759131"/>
    </source>
</evidence>
<dbReference type="EMBL" id="CAJPIZ010000828">
    <property type="protein sequence ID" value="CAG2102355.1"/>
    <property type="molecule type" value="Genomic_DNA"/>
</dbReference>
<dbReference type="InterPro" id="IPR000719">
    <property type="entry name" value="Prot_kinase_dom"/>
</dbReference>
<proteinExistence type="predicted"/>
<feature type="domain" description="Protein kinase" evidence="1">
    <location>
        <begin position="1"/>
        <end position="234"/>
    </location>
</feature>
<keyword evidence="3" id="KW-1185">Reference proteome</keyword>
<dbReference type="GO" id="GO:0005737">
    <property type="term" value="C:cytoplasm"/>
    <property type="evidence" value="ECO:0007669"/>
    <property type="project" value="TreeGrafter"/>
</dbReference>
<dbReference type="PANTHER" id="PTHR44167:SF24">
    <property type="entry name" value="SERINE_THREONINE-PROTEIN KINASE CHK2"/>
    <property type="match status" value="1"/>
</dbReference>
<dbReference type="GO" id="GO:0005524">
    <property type="term" value="F:ATP binding"/>
    <property type="evidence" value="ECO:0007669"/>
    <property type="project" value="InterPro"/>
</dbReference>
<dbReference type="SUPFAM" id="SSF56112">
    <property type="entry name" value="Protein kinase-like (PK-like)"/>
    <property type="match status" value="1"/>
</dbReference>
<dbReference type="OrthoDB" id="4062651at2759"/>
<dbReference type="AlphaFoldDB" id="A0A7R9PW02"/>